<evidence type="ECO:0000313" key="2">
    <source>
        <dbReference type="EMBL" id="DAE28418.1"/>
    </source>
</evidence>
<dbReference type="EMBL" id="BK059085">
    <property type="protein sequence ID" value="DAE28418.1"/>
    <property type="molecule type" value="Genomic_DNA"/>
</dbReference>
<accession>A0A8S5RB88</accession>
<proteinExistence type="predicted"/>
<evidence type="ECO:0000256" key="1">
    <source>
        <dbReference type="SAM" id="MobiDB-lite"/>
    </source>
</evidence>
<organism evidence="2">
    <name type="scientific">virus sp. ctLl75</name>
    <dbReference type="NCBI Taxonomy" id="2828249"/>
    <lineage>
        <taxon>Viruses</taxon>
    </lineage>
</organism>
<feature type="compositionally biased region" description="Basic and acidic residues" evidence="1">
    <location>
        <begin position="1"/>
        <end position="16"/>
    </location>
</feature>
<reference evidence="2" key="1">
    <citation type="journal article" date="2021" name="Proc. Natl. Acad. Sci. U.S.A.">
        <title>A Catalog of Tens of Thousands of Viruses from Human Metagenomes Reveals Hidden Associations with Chronic Diseases.</title>
        <authorList>
            <person name="Tisza M.J."/>
            <person name="Buck C.B."/>
        </authorList>
    </citation>
    <scope>NUCLEOTIDE SEQUENCE</scope>
    <source>
        <strain evidence="2">CtLl75</strain>
    </source>
</reference>
<feature type="compositionally biased region" description="Acidic residues" evidence="1">
    <location>
        <begin position="29"/>
        <end position="44"/>
    </location>
</feature>
<feature type="region of interest" description="Disordered" evidence="1">
    <location>
        <begin position="1"/>
        <end position="51"/>
    </location>
</feature>
<sequence>MKEASETDDTASEKPAKTSAKKGKKTDEVTETPEAEGTSETDDTASEKENA</sequence>
<protein>
    <submittedName>
        <fullName evidence="2">Uncharacterized protein</fullName>
    </submittedName>
</protein>
<name>A0A8S5RB88_9VIRU</name>